<protein>
    <submittedName>
        <fullName evidence="3">Copper amine oxidase N-terminal domain-containing protein</fullName>
    </submittedName>
</protein>
<evidence type="ECO:0000259" key="2">
    <source>
        <dbReference type="Pfam" id="PF07833"/>
    </source>
</evidence>
<evidence type="ECO:0000256" key="1">
    <source>
        <dbReference type="SAM" id="SignalP"/>
    </source>
</evidence>
<keyword evidence="4" id="KW-1185">Reference proteome</keyword>
<dbReference type="Proteomes" id="UP001056218">
    <property type="component" value="Chromosome"/>
</dbReference>
<evidence type="ECO:0000313" key="3">
    <source>
        <dbReference type="EMBL" id="URN40706.1"/>
    </source>
</evidence>
<dbReference type="InterPro" id="IPR012854">
    <property type="entry name" value="Cu_amine_oxidase-like_N"/>
</dbReference>
<feature type="chain" id="PRO_5047311977" evidence="1">
    <location>
        <begin position="22"/>
        <end position="402"/>
    </location>
</feature>
<organism evidence="3 4">
    <name type="scientific">Peptoniphilus genitalis</name>
    <dbReference type="NCBI Taxonomy" id="3036303"/>
    <lineage>
        <taxon>Bacteria</taxon>
        <taxon>Bacillati</taxon>
        <taxon>Bacillota</taxon>
        <taxon>Tissierellia</taxon>
        <taxon>Tissierellales</taxon>
        <taxon>Peptoniphilaceae</taxon>
        <taxon>Peptoniphilus</taxon>
    </lineage>
</organism>
<dbReference type="Pfam" id="PF07833">
    <property type="entry name" value="Cu_amine_oxidN1"/>
    <property type="match status" value="1"/>
</dbReference>
<keyword evidence="1" id="KW-0732">Signal</keyword>
<feature type="domain" description="Copper amine oxidase-like N-terminal" evidence="2">
    <location>
        <begin position="36"/>
        <end position="133"/>
    </location>
</feature>
<dbReference type="Gene3D" id="3.30.457.10">
    <property type="entry name" value="Copper amine oxidase-like, N-terminal domain"/>
    <property type="match status" value="1"/>
</dbReference>
<dbReference type="SUPFAM" id="SSF55383">
    <property type="entry name" value="Copper amine oxidase, domain N"/>
    <property type="match status" value="1"/>
</dbReference>
<feature type="signal peptide" evidence="1">
    <location>
        <begin position="1"/>
        <end position="21"/>
    </location>
</feature>
<evidence type="ECO:0000313" key="4">
    <source>
        <dbReference type="Proteomes" id="UP001056218"/>
    </source>
</evidence>
<sequence length="402" mass="46120">MNKKLFIGMLALSLLPSSVFATSSPNLFIDGQIQKADVIIKDSRTFVPLRFISENLGYKVDYFKESKGIKISNDSHELNLKVDSSEYEKDGKTSQMDVKTFINNDRTFVPLRFISENFGKEVGWDNDSRSVYIGKKPAVFPKVQKSNYEVKEYPEFGFKLFLPKNSEDKIEFRPSQFEKGIAVYSKEVNKAGKKLGYEDLGYLGTYIFRSEINEDDYTLTTLISGSKYFIGKILVEDFIQSSGKLYDEMMKSYDLMDRIIVAPCGNKIPEFSSVKADIIDGEFVYSFGNPKLSIKIPEKDLNKFQLEFFDSGISFYDIDNYKQYGGFIRSISQAKELLEENSKITKNGNMIVQTFDARDVQYDMAHRNVYEEKAKIILDKMKIKTQSAENTMNGFTNNSFNQ</sequence>
<reference evidence="3 4" key="1">
    <citation type="submission" date="2022-05" db="EMBL/GenBank/DDBJ databases">
        <title>Identification of Peptoniphilus vaginalis-like Bacteria, Peptoniphilus septimus sp. nov. from Blood Cultures in a Cervical Cancer Patient receiving Chemotherapy: Case and Implications.</title>
        <authorList>
            <person name="Zhan X.-Y."/>
        </authorList>
    </citation>
    <scope>NUCLEOTIDE SEQUENCE [LARGE SCALE GENOMIC DNA]</scope>
    <source>
        <strain evidence="3 4">SAHP1</strain>
    </source>
</reference>
<dbReference type="RefSeq" id="WP_250341576.1">
    <property type="nucleotide sequence ID" value="NZ_CP097885.1"/>
</dbReference>
<dbReference type="InterPro" id="IPR036582">
    <property type="entry name" value="Mao_N_sf"/>
</dbReference>
<accession>A0ABY4TJN1</accession>
<name>A0ABY4TJN1_9FIRM</name>
<gene>
    <name evidence="3" type="ORF">M9426_05490</name>
</gene>
<proteinExistence type="predicted"/>
<dbReference type="EMBL" id="CP097885">
    <property type="protein sequence ID" value="URN40706.1"/>
    <property type="molecule type" value="Genomic_DNA"/>
</dbReference>